<dbReference type="AlphaFoldDB" id="A0A2U2DG31"/>
<comment type="caution">
    <text evidence="4">The sequence shown here is derived from an EMBL/GenBank/DDBJ whole genome shotgun (WGS) entry which is preliminary data.</text>
</comment>
<accession>A0A2U2DG31</accession>
<gene>
    <name evidence="4" type="ORF">DEM27_32145</name>
</gene>
<keyword evidence="1" id="KW-0597">Phosphoprotein</keyword>
<dbReference type="SUPFAM" id="SSF52172">
    <property type="entry name" value="CheY-like"/>
    <property type="match status" value="1"/>
</dbReference>
<dbReference type="Gene3D" id="3.40.50.2300">
    <property type="match status" value="1"/>
</dbReference>
<dbReference type="GO" id="GO:0000160">
    <property type="term" value="P:phosphorelay signal transduction system"/>
    <property type="evidence" value="ECO:0007669"/>
    <property type="project" value="InterPro"/>
</dbReference>
<evidence type="ECO:0000313" key="5">
    <source>
        <dbReference type="Proteomes" id="UP000245252"/>
    </source>
</evidence>
<dbReference type="Pfam" id="PF00072">
    <property type="entry name" value="Response_reg"/>
    <property type="match status" value="1"/>
</dbReference>
<feature type="region of interest" description="Disordered" evidence="2">
    <location>
        <begin position="123"/>
        <end position="151"/>
    </location>
</feature>
<evidence type="ECO:0000256" key="2">
    <source>
        <dbReference type="SAM" id="MobiDB-lite"/>
    </source>
</evidence>
<dbReference type="InterPro" id="IPR011006">
    <property type="entry name" value="CheY-like_superfamily"/>
</dbReference>
<dbReference type="EMBL" id="QFBC01000030">
    <property type="protein sequence ID" value="PWE52228.1"/>
    <property type="molecule type" value="Genomic_DNA"/>
</dbReference>
<evidence type="ECO:0000313" key="4">
    <source>
        <dbReference type="EMBL" id="PWE52228.1"/>
    </source>
</evidence>
<dbReference type="InterPro" id="IPR001789">
    <property type="entry name" value="Sig_transdc_resp-reg_receiver"/>
</dbReference>
<keyword evidence="5" id="KW-1185">Reference proteome</keyword>
<dbReference type="Proteomes" id="UP000245252">
    <property type="component" value="Unassembled WGS sequence"/>
</dbReference>
<name>A0A2U2DG31_9HYPH</name>
<feature type="modified residue" description="4-aspartylphosphate" evidence="1">
    <location>
        <position position="52"/>
    </location>
</feature>
<dbReference type="NCBIfam" id="NF009971">
    <property type="entry name" value="PRK13435.1-2"/>
    <property type="match status" value="1"/>
</dbReference>
<evidence type="ECO:0000259" key="3">
    <source>
        <dbReference type="PROSITE" id="PS50110"/>
    </source>
</evidence>
<reference evidence="4 5" key="1">
    <citation type="submission" date="2018-05" db="EMBL/GenBank/DDBJ databases">
        <title>The draft genome of strain NS-104.</title>
        <authorList>
            <person name="Hang P."/>
            <person name="Jiang J."/>
        </authorList>
    </citation>
    <scope>NUCLEOTIDE SEQUENCE [LARGE SCALE GENOMIC DNA]</scope>
    <source>
        <strain evidence="4 5">NS-104</strain>
    </source>
</reference>
<sequence length="151" mass="16306">MRTLIVEDEMLLAMELESEVEESGHRVIGVATDFAEAMALIEREDPEFAFVDIQLRDGPTGIEIGRHLASVGIPYIFVSGNLKRIPEDFAGALGAIEKPYTVNGLQNALSYVDALLAGSPPKSMPPSLVASGRPVHTGHDQSQHQKSRLVG</sequence>
<dbReference type="SMART" id="SM00448">
    <property type="entry name" value="REC"/>
    <property type="match status" value="1"/>
</dbReference>
<dbReference type="PROSITE" id="PS50110">
    <property type="entry name" value="RESPONSE_REGULATORY"/>
    <property type="match status" value="1"/>
</dbReference>
<dbReference type="RefSeq" id="WP_109462308.1">
    <property type="nucleotide sequence ID" value="NZ_QFBC01000030.1"/>
</dbReference>
<organism evidence="4 5">
    <name type="scientific">Metarhizobium album</name>
    <dbReference type="NCBI Taxonomy" id="2182425"/>
    <lineage>
        <taxon>Bacteria</taxon>
        <taxon>Pseudomonadati</taxon>
        <taxon>Pseudomonadota</taxon>
        <taxon>Alphaproteobacteria</taxon>
        <taxon>Hyphomicrobiales</taxon>
        <taxon>Rhizobiaceae</taxon>
        <taxon>Metarhizobium</taxon>
    </lineage>
</organism>
<protein>
    <submittedName>
        <fullName evidence="4">Response regulator</fullName>
    </submittedName>
</protein>
<feature type="domain" description="Response regulatory" evidence="3">
    <location>
        <begin position="2"/>
        <end position="113"/>
    </location>
</feature>
<evidence type="ECO:0000256" key="1">
    <source>
        <dbReference type="PROSITE-ProRule" id="PRU00169"/>
    </source>
</evidence>
<dbReference type="OrthoDB" id="7060229at2"/>
<proteinExistence type="predicted"/>